<dbReference type="KEGG" id="smag:AN936_17620"/>
<dbReference type="Gene3D" id="3.30.110.170">
    <property type="entry name" value="Protein of unknown function (DUF541), domain 1"/>
    <property type="match status" value="1"/>
</dbReference>
<dbReference type="PANTHER" id="PTHR34387:SF1">
    <property type="entry name" value="PERIPLASMIC IMMUNOGENIC PROTEIN"/>
    <property type="match status" value="1"/>
</dbReference>
<gene>
    <name evidence="1" type="ORF">AN936_17620</name>
</gene>
<accession>A0A0N9UYQ5</accession>
<dbReference type="PANTHER" id="PTHR34387">
    <property type="entry name" value="SLR1258 PROTEIN"/>
    <property type="match status" value="1"/>
</dbReference>
<dbReference type="RefSeq" id="WP_054589207.1">
    <property type="nucleotide sequence ID" value="NZ_CP012700.1"/>
</dbReference>
<dbReference type="PROSITE" id="PS51257">
    <property type="entry name" value="PROKAR_LIPOPROTEIN"/>
    <property type="match status" value="1"/>
</dbReference>
<name>A0A0N9UYQ5_SPHMC</name>
<sequence>MRTQPLMLIPLLALAACGDKAPDPRGVEHDETLLSVSATGRSETRPDEARFTAGVSTIAASSETATQRNNETMAKVTEALKAFGVAEKDLQTRQLTVNRIDWGANKGKYEAVNQVEVRMRAVDKAGEAVAATTRAGANVLSGPTLRVSDQEAATKSAYAAAYRAARARADAYAGAAGLKIDRVLAIRDGGGAPPPMPYYEMDAANRVAPQAVAAAPPFNPGVSESQVSVQVDFALTKK</sequence>
<dbReference type="GO" id="GO:0006974">
    <property type="term" value="P:DNA damage response"/>
    <property type="evidence" value="ECO:0007669"/>
    <property type="project" value="TreeGrafter"/>
</dbReference>
<evidence type="ECO:0008006" key="3">
    <source>
        <dbReference type="Google" id="ProtNLM"/>
    </source>
</evidence>
<dbReference type="InterPro" id="IPR007497">
    <property type="entry name" value="SIMPL/DUF541"/>
</dbReference>
<evidence type="ECO:0000313" key="1">
    <source>
        <dbReference type="EMBL" id="ALH82109.1"/>
    </source>
</evidence>
<dbReference type="Pfam" id="PF04402">
    <property type="entry name" value="SIMPL"/>
    <property type="match status" value="1"/>
</dbReference>
<dbReference type="AlphaFoldDB" id="A0A0N9UYQ5"/>
<dbReference type="PATRIC" id="fig|33050.5.peg.3651"/>
<dbReference type="OrthoDB" id="7468374at2"/>
<dbReference type="InterPro" id="IPR052022">
    <property type="entry name" value="26kDa_periplasmic_antigen"/>
</dbReference>
<evidence type="ECO:0000313" key="2">
    <source>
        <dbReference type="Proteomes" id="UP000058074"/>
    </source>
</evidence>
<organism evidence="1 2">
    <name type="scientific">Sphingopyxis macrogoltabida</name>
    <name type="common">Sphingomonas macrogoltabidus</name>
    <dbReference type="NCBI Taxonomy" id="33050"/>
    <lineage>
        <taxon>Bacteria</taxon>
        <taxon>Pseudomonadati</taxon>
        <taxon>Pseudomonadota</taxon>
        <taxon>Alphaproteobacteria</taxon>
        <taxon>Sphingomonadales</taxon>
        <taxon>Sphingomonadaceae</taxon>
        <taxon>Sphingopyxis</taxon>
    </lineage>
</organism>
<proteinExistence type="predicted"/>
<dbReference type="Proteomes" id="UP000058074">
    <property type="component" value="Chromosome"/>
</dbReference>
<protein>
    <recommendedName>
        <fullName evidence="3">DUF541 domain-containing protein</fullName>
    </recommendedName>
</protein>
<dbReference type="EMBL" id="CP012700">
    <property type="protein sequence ID" value="ALH82109.1"/>
    <property type="molecule type" value="Genomic_DNA"/>
</dbReference>
<dbReference type="Gene3D" id="3.30.70.2970">
    <property type="entry name" value="Protein of unknown function (DUF541), domain 2"/>
    <property type="match status" value="1"/>
</dbReference>
<reference evidence="1 2" key="1">
    <citation type="journal article" date="2015" name="Genome Announc.">
        <title>Complete Genome Sequence of Polypropylene Glycol- and Polyethylene Glycol-Degrading Sphingopyxis macrogoltabida Strain EY-1.</title>
        <authorList>
            <person name="Ohtsubo Y."/>
            <person name="Nagata Y."/>
            <person name="Numata M."/>
            <person name="Tsuchikane K."/>
            <person name="Hosoyama A."/>
            <person name="Yamazoe A."/>
            <person name="Tsuda M."/>
            <person name="Fujita N."/>
            <person name="Kawai F."/>
        </authorList>
    </citation>
    <scope>NUCLEOTIDE SEQUENCE [LARGE SCALE GENOMIC DNA]</scope>
    <source>
        <strain evidence="1 2">EY-1</strain>
    </source>
</reference>